<comment type="caution">
    <text evidence="1">The sequence shown here is derived from an EMBL/GenBank/DDBJ whole genome shotgun (WGS) entry which is preliminary data.</text>
</comment>
<gene>
    <name evidence="1" type="ORF">PIB30_100324</name>
</gene>
<proteinExistence type="predicted"/>
<organism evidence="1 2">
    <name type="scientific">Stylosanthes scabra</name>
    <dbReference type="NCBI Taxonomy" id="79078"/>
    <lineage>
        <taxon>Eukaryota</taxon>
        <taxon>Viridiplantae</taxon>
        <taxon>Streptophyta</taxon>
        <taxon>Embryophyta</taxon>
        <taxon>Tracheophyta</taxon>
        <taxon>Spermatophyta</taxon>
        <taxon>Magnoliopsida</taxon>
        <taxon>eudicotyledons</taxon>
        <taxon>Gunneridae</taxon>
        <taxon>Pentapetalae</taxon>
        <taxon>rosids</taxon>
        <taxon>fabids</taxon>
        <taxon>Fabales</taxon>
        <taxon>Fabaceae</taxon>
        <taxon>Papilionoideae</taxon>
        <taxon>50 kb inversion clade</taxon>
        <taxon>dalbergioids sensu lato</taxon>
        <taxon>Dalbergieae</taxon>
        <taxon>Pterocarpus clade</taxon>
        <taxon>Stylosanthes</taxon>
    </lineage>
</organism>
<dbReference type="Proteomes" id="UP001341840">
    <property type="component" value="Unassembled WGS sequence"/>
</dbReference>
<accession>A0ABU6QXC5</accession>
<protein>
    <submittedName>
        <fullName evidence="1">Uncharacterized protein</fullName>
    </submittedName>
</protein>
<evidence type="ECO:0000313" key="2">
    <source>
        <dbReference type="Proteomes" id="UP001341840"/>
    </source>
</evidence>
<reference evidence="1 2" key="1">
    <citation type="journal article" date="2023" name="Plants (Basel)">
        <title>Bridging the Gap: Combining Genomics and Transcriptomics Approaches to Understand Stylosanthes scabra, an Orphan Legume from the Brazilian Caatinga.</title>
        <authorList>
            <person name="Ferreira-Neto J.R.C."/>
            <person name="da Silva M.D."/>
            <person name="Binneck E."/>
            <person name="de Melo N.F."/>
            <person name="da Silva R.H."/>
            <person name="de Melo A.L.T.M."/>
            <person name="Pandolfi V."/>
            <person name="Bustamante F.O."/>
            <person name="Brasileiro-Vidal A.C."/>
            <person name="Benko-Iseppon A.M."/>
        </authorList>
    </citation>
    <scope>NUCLEOTIDE SEQUENCE [LARGE SCALE GENOMIC DNA]</scope>
    <source>
        <tissue evidence="1">Leaves</tissue>
    </source>
</reference>
<dbReference type="EMBL" id="JASCZI010002788">
    <property type="protein sequence ID" value="MED6116435.1"/>
    <property type="molecule type" value="Genomic_DNA"/>
</dbReference>
<name>A0ABU6QXC5_9FABA</name>
<sequence length="147" mass="16908">MSFSGTLRRCRCSTWSGEYQGGLSSFVLFSRQSHLTHNHCVPKACYATRYLIEGLLQKDRYPVFWELLDKQHLREFLFIRESCCPHLIVAAVTTLKIQDSLDRYGHGNFWLAFTLAGVKYTLGLEASIWGYRTKGYCLKEGVTLVKT</sequence>
<evidence type="ECO:0000313" key="1">
    <source>
        <dbReference type="EMBL" id="MED6116435.1"/>
    </source>
</evidence>
<keyword evidence="2" id="KW-1185">Reference proteome</keyword>